<keyword evidence="1" id="KW-1133">Transmembrane helix</keyword>
<evidence type="ECO:0000256" key="1">
    <source>
        <dbReference type="SAM" id="Phobius"/>
    </source>
</evidence>
<feature type="domain" description="Protein FecR C-terminal" evidence="3">
    <location>
        <begin position="278"/>
        <end position="342"/>
    </location>
</feature>
<sequence>MELPKHYDDYTTDDFIKDDAFLHWVHYPDQASDELWQTWLATHPYKRQQVEEARNLIIQLQFKEQLPDESAIEMSLGRNLLLLEAAERTIVPVAKPRSIKRLLWWAAAAAVIAGIIITAGYLLRPAPITTIQAYAADVRTVWLPDSSIVRLNAGAEISYHSDWRSGSQREVWLKGEAFFDIKPSSAGIHAPEEFIVHSGNVLIDVLGTSFNVRENKVFTTVTLNTGKIKLRFKDLPETPMVLTPGDFVKYDVTGNKIIRKKVNPALYAVWKENHQHLEKIKLQEIASYIEDTYNYHVKISSRQLAQQELSGSLRVKDEASLLETLAFALSLKIEKEADTLFIRSSNQ</sequence>
<dbReference type="InterPro" id="IPR032508">
    <property type="entry name" value="FecR_C"/>
</dbReference>
<dbReference type="InterPro" id="IPR012373">
    <property type="entry name" value="Ferrdict_sens_TM"/>
</dbReference>
<dbReference type="InterPro" id="IPR006860">
    <property type="entry name" value="FecR"/>
</dbReference>
<accession>A0ABS7GIB8</accession>
<dbReference type="Proteomes" id="UP000812961">
    <property type="component" value="Unassembled WGS sequence"/>
</dbReference>
<dbReference type="Pfam" id="PF16344">
    <property type="entry name" value="FecR_C"/>
    <property type="match status" value="1"/>
</dbReference>
<dbReference type="Pfam" id="PF04773">
    <property type="entry name" value="FecR"/>
    <property type="match status" value="1"/>
</dbReference>
<feature type="domain" description="FecR protein" evidence="2">
    <location>
        <begin position="135"/>
        <end position="229"/>
    </location>
</feature>
<evidence type="ECO:0000313" key="5">
    <source>
        <dbReference type="Proteomes" id="UP000812961"/>
    </source>
</evidence>
<gene>
    <name evidence="4" type="ORF">K1Y79_18900</name>
</gene>
<keyword evidence="1" id="KW-0472">Membrane</keyword>
<dbReference type="PANTHER" id="PTHR30273:SF2">
    <property type="entry name" value="PROTEIN FECR"/>
    <property type="match status" value="1"/>
</dbReference>
<dbReference type="Gene3D" id="2.60.120.1440">
    <property type="match status" value="1"/>
</dbReference>
<name>A0ABS7GIB8_9BACT</name>
<evidence type="ECO:0000259" key="2">
    <source>
        <dbReference type="Pfam" id="PF04773"/>
    </source>
</evidence>
<dbReference type="EMBL" id="JAICCF010000003">
    <property type="protein sequence ID" value="MBW8686417.1"/>
    <property type="molecule type" value="Genomic_DNA"/>
</dbReference>
<proteinExistence type="predicted"/>
<dbReference type="RefSeq" id="WP_220251719.1">
    <property type="nucleotide sequence ID" value="NZ_JAICCF010000003.1"/>
</dbReference>
<reference evidence="4 5" key="1">
    <citation type="submission" date="2021-08" db="EMBL/GenBank/DDBJ databases">
        <title>The genome sequence of Chitinophaga sp. B61.</title>
        <authorList>
            <person name="Zhang X."/>
        </authorList>
    </citation>
    <scope>NUCLEOTIDE SEQUENCE [LARGE SCALE GENOMIC DNA]</scope>
    <source>
        <strain evidence="4 5">B61</strain>
    </source>
</reference>
<keyword evidence="1" id="KW-0812">Transmembrane</keyword>
<dbReference type="PIRSF" id="PIRSF018266">
    <property type="entry name" value="FecR"/>
    <property type="match status" value="1"/>
</dbReference>
<dbReference type="PANTHER" id="PTHR30273">
    <property type="entry name" value="PERIPLASMIC SIGNAL SENSOR AND SIGMA FACTOR ACTIVATOR FECR-RELATED"/>
    <property type="match status" value="1"/>
</dbReference>
<dbReference type="Gene3D" id="3.55.50.30">
    <property type="match status" value="1"/>
</dbReference>
<protein>
    <submittedName>
        <fullName evidence="4">FecR domain-containing protein</fullName>
    </submittedName>
</protein>
<comment type="caution">
    <text evidence="4">The sequence shown here is derived from an EMBL/GenBank/DDBJ whole genome shotgun (WGS) entry which is preliminary data.</text>
</comment>
<feature type="transmembrane region" description="Helical" evidence="1">
    <location>
        <begin position="102"/>
        <end position="123"/>
    </location>
</feature>
<evidence type="ECO:0000259" key="3">
    <source>
        <dbReference type="Pfam" id="PF16344"/>
    </source>
</evidence>
<evidence type="ECO:0000313" key="4">
    <source>
        <dbReference type="EMBL" id="MBW8686417.1"/>
    </source>
</evidence>
<organism evidence="4 5">
    <name type="scientific">Chitinophaga rhizophila</name>
    <dbReference type="NCBI Taxonomy" id="2866212"/>
    <lineage>
        <taxon>Bacteria</taxon>
        <taxon>Pseudomonadati</taxon>
        <taxon>Bacteroidota</taxon>
        <taxon>Chitinophagia</taxon>
        <taxon>Chitinophagales</taxon>
        <taxon>Chitinophagaceae</taxon>
        <taxon>Chitinophaga</taxon>
    </lineage>
</organism>
<keyword evidence="5" id="KW-1185">Reference proteome</keyword>